<dbReference type="Proteomes" id="UP000639338">
    <property type="component" value="Unassembled WGS sequence"/>
</dbReference>
<dbReference type="OrthoDB" id="7688110at2759"/>
<name>A0A834Y4H9_APHGI</name>
<organism evidence="2 3">
    <name type="scientific">Aphidius gifuensis</name>
    <name type="common">Parasitoid wasp</name>
    <dbReference type="NCBI Taxonomy" id="684658"/>
    <lineage>
        <taxon>Eukaryota</taxon>
        <taxon>Metazoa</taxon>
        <taxon>Ecdysozoa</taxon>
        <taxon>Arthropoda</taxon>
        <taxon>Hexapoda</taxon>
        <taxon>Insecta</taxon>
        <taxon>Pterygota</taxon>
        <taxon>Neoptera</taxon>
        <taxon>Endopterygota</taxon>
        <taxon>Hymenoptera</taxon>
        <taxon>Apocrita</taxon>
        <taxon>Ichneumonoidea</taxon>
        <taxon>Braconidae</taxon>
        <taxon>Aphidiinae</taxon>
        <taxon>Aphidius</taxon>
    </lineage>
</organism>
<feature type="compositionally biased region" description="Polar residues" evidence="1">
    <location>
        <begin position="27"/>
        <end position="41"/>
    </location>
</feature>
<accession>A0A834Y4H9</accession>
<evidence type="ECO:0000256" key="1">
    <source>
        <dbReference type="SAM" id="MobiDB-lite"/>
    </source>
</evidence>
<feature type="region of interest" description="Disordered" evidence="1">
    <location>
        <begin position="1"/>
        <end position="65"/>
    </location>
</feature>
<feature type="region of interest" description="Disordered" evidence="1">
    <location>
        <begin position="202"/>
        <end position="235"/>
    </location>
</feature>
<feature type="compositionally biased region" description="Basic and acidic residues" evidence="1">
    <location>
        <begin position="288"/>
        <end position="300"/>
    </location>
</feature>
<evidence type="ECO:0000313" key="2">
    <source>
        <dbReference type="EMBL" id="KAF7996376.1"/>
    </source>
</evidence>
<gene>
    <name evidence="2" type="ORF">HCN44_002008</name>
</gene>
<protein>
    <submittedName>
        <fullName evidence="2">Uncharacterized protein</fullName>
    </submittedName>
</protein>
<reference evidence="2 3" key="1">
    <citation type="submission" date="2020-08" db="EMBL/GenBank/DDBJ databases">
        <title>Aphidius gifuensis genome sequencing and assembly.</title>
        <authorList>
            <person name="Du Z."/>
        </authorList>
    </citation>
    <scope>NUCLEOTIDE SEQUENCE [LARGE SCALE GENOMIC DNA]</scope>
    <source>
        <strain evidence="2">YNYX2018</strain>
        <tissue evidence="2">Adults</tissue>
    </source>
</reference>
<feature type="region of interest" description="Disordered" evidence="1">
    <location>
        <begin position="159"/>
        <end position="178"/>
    </location>
</feature>
<feature type="compositionally biased region" description="Low complexity" evidence="1">
    <location>
        <begin position="51"/>
        <end position="65"/>
    </location>
</feature>
<dbReference type="EMBL" id="JACMRX010000001">
    <property type="protein sequence ID" value="KAF7996376.1"/>
    <property type="molecule type" value="Genomic_DNA"/>
</dbReference>
<comment type="caution">
    <text evidence="2">The sequence shown here is derived from an EMBL/GenBank/DDBJ whole genome shotgun (WGS) entry which is preliminary data.</text>
</comment>
<feature type="compositionally biased region" description="Basic and acidic residues" evidence="1">
    <location>
        <begin position="9"/>
        <end position="20"/>
    </location>
</feature>
<feature type="region of interest" description="Disordered" evidence="1">
    <location>
        <begin position="270"/>
        <end position="317"/>
    </location>
</feature>
<keyword evidence="3" id="KW-1185">Reference proteome</keyword>
<proteinExistence type="predicted"/>
<evidence type="ECO:0000313" key="3">
    <source>
        <dbReference type="Proteomes" id="UP000639338"/>
    </source>
</evidence>
<feature type="compositionally biased region" description="Polar residues" evidence="1">
    <location>
        <begin position="211"/>
        <end position="224"/>
    </location>
</feature>
<feature type="region of interest" description="Disordered" evidence="1">
    <location>
        <begin position="101"/>
        <end position="123"/>
    </location>
</feature>
<dbReference type="AlphaFoldDB" id="A0A834Y4H9"/>
<sequence>MNTGNMGKSSKDAQGDERSAQIKRLKSINSNIKNVETNVKQSDVPRPKAIAVQKQQQQQQQQQAKPKAVVLTKIGDGVKLSKLKIPTKVKSAVVTELPTNRVSQTSNKSEKRNSLLIDNTKKPTMKVQTTETTDLICQTKKKDIGKSKIKNDDNNQVSIEQEKETSQQQQQETTNGKTIDTKQEVQVINEVQIINEIQLEKEEKEEKKDTTNGISDNKKNNGTVPENVDKIKTDEKINTEEINKKNNTSKDDVNDDDIISLIDIPEDNVVTETTKSDEIVGSTTSESSPKKSDNNNKDQNNEIIIPESKINQDEPMTNDDDPSFISYDSAIMLKDVKIKLNDCLKDNNKLMDSVDENTSISESFKDLSFGRTLRTISGRSSLGRMKHVTIRQRQMTPNDSLFVNCSGMSTNQDDQMRFAFEYSDSIKSGTPIDRKRKIDTDIEPSAKKVKKDEGGIFNTSLEYLKKLRRPLQVSTPNNQEYKCNINDKMDITEDASKIDIDETAESKRWCILM</sequence>